<dbReference type="EMBL" id="MT141362">
    <property type="protein sequence ID" value="QJA59266.1"/>
    <property type="molecule type" value="Genomic_DNA"/>
</dbReference>
<proteinExistence type="predicted"/>
<name>A0A6M3IP91_9ZZZZ</name>
<accession>A0A6M3IP91</accession>
<evidence type="ECO:0000313" key="1">
    <source>
        <dbReference type="EMBL" id="QJA59266.1"/>
    </source>
</evidence>
<gene>
    <name evidence="1" type="ORF">MM415B01320_0017</name>
</gene>
<organism evidence="1">
    <name type="scientific">viral metagenome</name>
    <dbReference type="NCBI Taxonomy" id="1070528"/>
    <lineage>
        <taxon>unclassified sequences</taxon>
        <taxon>metagenomes</taxon>
        <taxon>organismal metagenomes</taxon>
    </lineage>
</organism>
<sequence length="57" mass="7063">MQIELFRHKQVAYLRGIITIGRLHTYIYDYMCWSWRKYEHSYTLNLGFVEFNWDKGA</sequence>
<protein>
    <submittedName>
        <fullName evidence="1">Uncharacterized protein</fullName>
    </submittedName>
</protein>
<reference evidence="1" key="1">
    <citation type="submission" date="2020-03" db="EMBL/GenBank/DDBJ databases">
        <title>The deep terrestrial virosphere.</title>
        <authorList>
            <person name="Holmfeldt K."/>
            <person name="Nilsson E."/>
            <person name="Simone D."/>
            <person name="Lopez-Fernandez M."/>
            <person name="Wu X."/>
            <person name="de Brujin I."/>
            <person name="Lundin D."/>
            <person name="Andersson A."/>
            <person name="Bertilsson S."/>
            <person name="Dopson M."/>
        </authorList>
    </citation>
    <scope>NUCLEOTIDE SEQUENCE</scope>
    <source>
        <strain evidence="1">MM415B01320</strain>
    </source>
</reference>
<dbReference type="AlphaFoldDB" id="A0A6M3IP91"/>